<dbReference type="CDD" id="cd11445">
    <property type="entry name" value="bHLH_AtPIF_like"/>
    <property type="match status" value="1"/>
</dbReference>
<evidence type="ECO:0000256" key="6">
    <source>
        <dbReference type="SAM" id="MobiDB-lite"/>
    </source>
</evidence>
<dbReference type="AlphaFoldDB" id="A0A7J6I2T6"/>
<proteinExistence type="predicted"/>
<dbReference type="EMBL" id="JAATIQ010000010">
    <property type="protein sequence ID" value="KAF4401854.1"/>
    <property type="molecule type" value="Genomic_DNA"/>
</dbReference>
<keyword evidence="3" id="KW-0238">DNA-binding</keyword>
<dbReference type="Pfam" id="PF00010">
    <property type="entry name" value="HLH"/>
    <property type="match status" value="1"/>
</dbReference>
<feature type="compositionally biased region" description="Polar residues" evidence="6">
    <location>
        <begin position="280"/>
        <end position="289"/>
    </location>
</feature>
<keyword evidence="5" id="KW-0539">Nucleus</keyword>
<feature type="compositionally biased region" description="Basic and acidic residues" evidence="6">
    <location>
        <begin position="262"/>
        <end position="279"/>
    </location>
</feature>
<dbReference type="GO" id="GO:0005634">
    <property type="term" value="C:nucleus"/>
    <property type="evidence" value="ECO:0007669"/>
    <property type="project" value="UniProtKB-SubCell"/>
</dbReference>
<dbReference type="InterPro" id="IPR036638">
    <property type="entry name" value="HLH_DNA-bd_sf"/>
</dbReference>
<dbReference type="PROSITE" id="PS50888">
    <property type="entry name" value="BHLH"/>
    <property type="match status" value="1"/>
</dbReference>
<feature type="domain" description="BHLH" evidence="7">
    <location>
        <begin position="317"/>
        <end position="366"/>
    </location>
</feature>
<keyword evidence="9" id="KW-1185">Reference proteome</keyword>
<evidence type="ECO:0000256" key="3">
    <source>
        <dbReference type="ARBA" id="ARBA00023125"/>
    </source>
</evidence>
<organism evidence="8 9">
    <name type="scientific">Cannabis sativa</name>
    <name type="common">Hemp</name>
    <name type="synonym">Marijuana</name>
    <dbReference type="NCBI Taxonomy" id="3483"/>
    <lineage>
        <taxon>Eukaryota</taxon>
        <taxon>Viridiplantae</taxon>
        <taxon>Streptophyta</taxon>
        <taxon>Embryophyta</taxon>
        <taxon>Tracheophyta</taxon>
        <taxon>Spermatophyta</taxon>
        <taxon>Magnoliopsida</taxon>
        <taxon>eudicotyledons</taxon>
        <taxon>Gunneridae</taxon>
        <taxon>Pentapetalae</taxon>
        <taxon>rosids</taxon>
        <taxon>fabids</taxon>
        <taxon>Rosales</taxon>
        <taxon>Cannabaceae</taxon>
        <taxon>Cannabis</taxon>
    </lineage>
</organism>
<evidence type="ECO:0000256" key="4">
    <source>
        <dbReference type="ARBA" id="ARBA00023163"/>
    </source>
</evidence>
<comment type="caution">
    <text evidence="8">The sequence shown here is derived from an EMBL/GenBank/DDBJ whole genome shotgun (WGS) entry which is preliminary data.</text>
</comment>
<dbReference type="PANTHER" id="PTHR45855">
    <property type="entry name" value="TRANSCRIPTION FACTOR PIF1-RELATED"/>
    <property type="match status" value="1"/>
</dbReference>
<feature type="compositionally biased region" description="Polar residues" evidence="6">
    <location>
        <begin position="222"/>
        <end position="236"/>
    </location>
</feature>
<dbReference type="Proteomes" id="UP000583929">
    <property type="component" value="Unassembled WGS sequence"/>
</dbReference>
<accession>A0A7J6I2T6</accession>
<dbReference type="SUPFAM" id="SSF47459">
    <property type="entry name" value="HLH, helix-loop-helix DNA-binding domain"/>
    <property type="match status" value="1"/>
</dbReference>
<evidence type="ECO:0000256" key="5">
    <source>
        <dbReference type="ARBA" id="ARBA00023242"/>
    </source>
</evidence>
<dbReference type="InterPro" id="IPR047265">
    <property type="entry name" value="PIF1-like_bHLH"/>
</dbReference>
<dbReference type="InterPro" id="IPR031066">
    <property type="entry name" value="bHLH_ALC-like_plant"/>
</dbReference>
<feature type="region of interest" description="Disordered" evidence="6">
    <location>
        <begin position="194"/>
        <end position="333"/>
    </location>
</feature>
<evidence type="ECO:0000259" key="7">
    <source>
        <dbReference type="PROSITE" id="PS50888"/>
    </source>
</evidence>
<keyword evidence="2" id="KW-0805">Transcription regulation</keyword>
<gene>
    <name evidence="8" type="ORF">G4B88_013141</name>
</gene>
<evidence type="ECO:0000256" key="2">
    <source>
        <dbReference type="ARBA" id="ARBA00023015"/>
    </source>
</evidence>
<dbReference type="SMART" id="SM00353">
    <property type="entry name" value="HLH"/>
    <property type="match status" value="1"/>
</dbReference>
<evidence type="ECO:0000256" key="1">
    <source>
        <dbReference type="ARBA" id="ARBA00004123"/>
    </source>
</evidence>
<protein>
    <recommendedName>
        <fullName evidence="7">BHLH domain-containing protein</fullName>
    </recommendedName>
</protein>
<evidence type="ECO:0000313" key="9">
    <source>
        <dbReference type="Proteomes" id="UP000583929"/>
    </source>
</evidence>
<dbReference type="PANTHER" id="PTHR45855:SF23">
    <property type="entry name" value="TRANSCRIPTION FACTOR MEE8-RELATED"/>
    <property type="match status" value="1"/>
</dbReference>
<feature type="compositionally biased region" description="Basic and acidic residues" evidence="6">
    <location>
        <begin position="324"/>
        <end position="333"/>
    </location>
</feature>
<evidence type="ECO:0000313" key="8">
    <source>
        <dbReference type="EMBL" id="KAF4401854.1"/>
    </source>
</evidence>
<name>A0A7J6I2T6_CANSA</name>
<sequence>MSQCVPSWDLDDSTSVPAASRLSLRSRSNSTATDVPLLDYEVAELTWENGQITMHGLGPPRVPNKNIGTNWPEKPRAGGTLESIVNQATRPSTLSLPYKPHGMPTAAAREELVPWMKGHQGSAPPAAAQDNTATMDAQVPCSDPVKSRNNDRIKDSVVVPGFGTCHGQRGIVSYTQVASCSGAVSTQEEINNKTTGGFVVPDQKRGSRTVVQTTARECPGDQSMSGTSATFGTGNQPLRLDSCDRDVGLGYPSTSMGSPEHVSSDKRSRKRTTADDHNSFCHSRSQASPLLNFRESGDDEDKKKGTGKSSASTKRSRAAAIHNQSERKRRDKINQRMTTLQKLVPNSSKTDKASMLDEVIDYLKQLQAQVQMMNRMNMPAAMMLPMAMQQQLQMSMMNSLAGMGMGIGMTMDTMGRPNLPGINPILHPNPFMPMNAWDHGSASAAAADQSRLQPQLPPVIPDHLASFFACQPQSMTPEAYSRMAAMYQQLHQPPTSTSKN</sequence>
<reference evidence="8 9" key="1">
    <citation type="journal article" date="2020" name="bioRxiv">
        <title>Sequence and annotation of 42 cannabis genomes reveals extensive copy number variation in cannabinoid synthesis and pathogen resistance genes.</title>
        <authorList>
            <person name="Mckernan K.J."/>
            <person name="Helbert Y."/>
            <person name="Kane L.T."/>
            <person name="Ebling H."/>
            <person name="Zhang L."/>
            <person name="Liu B."/>
            <person name="Eaton Z."/>
            <person name="Mclaughlin S."/>
            <person name="Kingan S."/>
            <person name="Baybayan P."/>
            <person name="Concepcion G."/>
            <person name="Jordan M."/>
            <person name="Riva A."/>
            <person name="Barbazuk W."/>
            <person name="Harkins T."/>
        </authorList>
    </citation>
    <scope>NUCLEOTIDE SEQUENCE [LARGE SCALE GENOMIC DNA]</scope>
    <source>
        <strain evidence="9">cv. Jamaican Lion 4</strain>
        <tissue evidence="8">Leaf</tissue>
    </source>
</reference>
<keyword evidence="4" id="KW-0804">Transcription</keyword>
<dbReference type="InterPro" id="IPR011598">
    <property type="entry name" value="bHLH_dom"/>
</dbReference>
<dbReference type="FunFam" id="4.10.280.10:FF:000059">
    <property type="entry name" value="transcription factor UNE10 isoform X1"/>
    <property type="match status" value="1"/>
</dbReference>
<comment type="subcellular location">
    <subcellularLocation>
        <location evidence="1">Nucleus</location>
    </subcellularLocation>
</comment>
<dbReference type="Gene3D" id="4.10.280.10">
    <property type="entry name" value="Helix-loop-helix DNA-binding domain"/>
    <property type="match status" value="1"/>
</dbReference>
<dbReference type="GO" id="GO:0046983">
    <property type="term" value="F:protein dimerization activity"/>
    <property type="evidence" value="ECO:0007669"/>
    <property type="project" value="InterPro"/>
</dbReference>
<dbReference type="GO" id="GO:0003677">
    <property type="term" value="F:DNA binding"/>
    <property type="evidence" value="ECO:0007669"/>
    <property type="project" value="UniProtKB-KW"/>
</dbReference>